<proteinExistence type="predicted"/>
<dbReference type="PROSITE" id="PS51257">
    <property type="entry name" value="PROKAR_LIPOPROTEIN"/>
    <property type="match status" value="1"/>
</dbReference>
<accession>A0ABT7MM17</accession>
<feature type="chain" id="PRO_5046155648" description="Lipoprotein" evidence="1">
    <location>
        <begin position="23"/>
        <end position="134"/>
    </location>
</feature>
<organism evidence="2 3">
    <name type="scientific">Exiguobacterium mexicanum</name>
    <dbReference type="NCBI Taxonomy" id="340146"/>
    <lineage>
        <taxon>Bacteria</taxon>
        <taxon>Bacillati</taxon>
        <taxon>Bacillota</taxon>
        <taxon>Bacilli</taxon>
        <taxon>Bacillales</taxon>
        <taxon>Bacillales Family XII. Incertae Sedis</taxon>
        <taxon>Exiguobacterium</taxon>
    </lineage>
</organism>
<sequence length="134" mass="14985">MKRMLSGCVICMGLLLGGCASSEEDLDPSRIDYQPLNSDGAYGPIRTITDAETITQLDRTTDEVEWEDQPVPIERDPDVRATFVYTPDDAPERSLDFGIWYEEQIIGGINPKDSRGELTAELVTRLQAIFDKSK</sequence>
<evidence type="ECO:0008006" key="4">
    <source>
        <dbReference type="Google" id="ProtNLM"/>
    </source>
</evidence>
<keyword evidence="1" id="KW-0732">Signal</keyword>
<dbReference type="RefSeq" id="WP_214720029.1">
    <property type="nucleotide sequence ID" value="NZ_CP183077.1"/>
</dbReference>
<reference evidence="2 3" key="1">
    <citation type="submission" date="2023-06" db="EMBL/GenBank/DDBJ databases">
        <title>Influencing factors and mechanism of Cr(VI) reduction by facultative anaerobic Exiguobacterium sp. PY14.</title>
        <authorList>
            <person name="Zou L."/>
        </authorList>
    </citation>
    <scope>NUCLEOTIDE SEQUENCE [LARGE SCALE GENOMIC DNA]</scope>
    <source>
        <strain evidence="2 3">PY14</strain>
    </source>
</reference>
<feature type="signal peptide" evidence="1">
    <location>
        <begin position="1"/>
        <end position="22"/>
    </location>
</feature>
<evidence type="ECO:0000313" key="2">
    <source>
        <dbReference type="EMBL" id="MDL5376202.1"/>
    </source>
</evidence>
<protein>
    <recommendedName>
        <fullName evidence="4">Lipoprotein</fullName>
    </recommendedName>
</protein>
<gene>
    <name evidence="2" type="ORF">QR695_04170</name>
</gene>
<dbReference type="Proteomes" id="UP001230807">
    <property type="component" value="Unassembled WGS sequence"/>
</dbReference>
<evidence type="ECO:0000256" key="1">
    <source>
        <dbReference type="SAM" id="SignalP"/>
    </source>
</evidence>
<keyword evidence="3" id="KW-1185">Reference proteome</keyword>
<name>A0ABT7MM17_9BACL</name>
<dbReference type="EMBL" id="JASWER010000001">
    <property type="protein sequence ID" value="MDL5376202.1"/>
    <property type="molecule type" value="Genomic_DNA"/>
</dbReference>
<comment type="caution">
    <text evidence="2">The sequence shown here is derived from an EMBL/GenBank/DDBJ whole genome shotgun (WGS) entry which is preliminary data.</text>
</comment>
<evidence type="ECO:0000313" key="3">
    <source>
        <dbReference type="Proteomes" id="UP001230807"/>
    </source>
</evidence>